<protein>
    <submittedName>
        <fullName evidence="2">ATP-grasp fold amidoligase family protein</fullName>
    </submittedName>
</protein>
<comment type="caution">
    <text evidence="2">The sequence shown here is derived from an EMBL/GenBank/DDBJ whole genome shotgun (WGS) entry which is preliminary data.</text>
</comment>
<feature type="region of interest" description="Disordered" evidence="1">
    <location>
        <begin position="1"/>
        <end position="22"/>
    </location>
</feature>
<reference evidence="2 3" key="1">
    <citation type="submission" date="2024-09" db="EMBL/GenBank/DDBJ databases">
        <authorList>
            <person name="Sun Q."/>
            <person name="Mori K."/>
        </authorList>
    </citation>
    <scope>NUCLEOTIDE SEQUENCE [LARGE SCALE GENOMIC DNA]</scope>
    <source>
        <strain evidence="2 3">CCM 8654</strain>
    </source>
</reference>
<gene>
    <name evidence="2" type="ORF">ACFFJG_20540</name>
</gene>
<evidence type="ECO:0000256" key="1">
    <source>
        <dbReference type="SAM" id="MobiDB-lite"/>
    </source>
</evidence>
<accession>A0ABV6E7B1</accession>
<sequence length="316" mass="35701">MSVSPARTSSRAPLRAAPTQPSQVAWRQRSRLVRWWRLWRTRSPRSFTEKVRYKMLRDHRPLMVTFVDKVAVRDHVAALVGPDVLPRVLHVLDDPADLARVELPAAYVVKPSHGSGVAVVVSSTAPDDACLPPAEHGWVYSHVRPEHVPVDHLVAMARRWVAQLYGRGPNHEWAYGHVPRRVLVEEFLGGADGSVPDDHKFFVFHGTCHYVQVDRGRFDDRTQDFFTPDWTHVPLSGGHPWASPPPPRPERLDEMLALAERLGQGTDFVRVDLYAVDGRIVFGELSSFPAGGDSPFEPASFDEVFGSHWTPPRRYR</sequence>
<name>A0ABV6E7B1_9ACTN</name>
<keyword evidence="3" id="KW-1185">Reference proteome</keyword>
<proteinExistence type="predicted"/>
<dbReference type="InterPro" id="IPR029465">
    <property type="entry name" value="ATPgrasp_TupA"/>
</dbReference>
<dbReference type="Proteomes" id="UP001589698">
    <property type="component" value="Unassembled WGS sequence"/>
</dbReference>
<evidence type="ECO:0000313" key="2">
    <source>
        <dbReference type="EMBL" id="MFC0224886.1"/>
    </source>
</evidence>
<dbReference type="EMBL" id="JBHLXH010000005">
    <property type="protein sequence ID" value="MFC0224886.1"/>
    <property type="molecule type" value="Genomic_DNA"/>
</dbReference>
<organism evidence="2 3">
    <name type="scientific">Nocardioides zeicaulis</name>
    <dbReference type="NCBI Taxonomy" id="1776857"/>
    <lineage>
        <taxon>Bacteria</taxon>
        <taxon>Bacillati</taxon>
        <taxon>Actinomycetota</taxon>
        <taxon>Actinomycetes</taxon>
        <taxon>Propionibacteriales</taxon>
        <taxon>Nocardioidaceae</taxon>
        <taxon>Nocardioides</taxon>
    </lineage>
</organism>
<evidence type="ECO:0000313" key="3">
    <source>
        <dbReference type="Proteomes" id="UP001589698"/>
    </source>
</evidence>
<dbReference type="SUPFAM" id="SSF56059">
    <property type="entry name" value="Glutathione synthetase ATP-binding domain-like"/>
    <property type="match status" value="1"/>
</dbReference>
<dbReference type="RefSeq" id="WP_378520665.1">
    <property type="nucleotide sequence ID" value="NZ_JBHLXH010000005.1"/>
</dbReference>
<dbReference type="Pfam" id="PF14305">
    <property type="entry name" value="ATPgrasp_TupA"/>
    <property type="match status" value="1"/>
</dbReference>
<dbReference type="Gene3D" id="3.30.470.20">
    <property type="entry name" value="ATP-grasp fold, B domain"/>
    <property type="match status" value="1"/>
</dbReference>
<feature type="compositionally biased region" description="Polar residues" evidence="1">
    <location>
        <begin position="1"/>
        <end position="11"/>
    </location>
</feature>